<dbReference type="InterPro" id="IPR035896">
    <property type="entry name" value="AN1-like_Znf"/>
</dbReference>
<dbReference type="FunFam" id="4.10.1110.10:FF:000001">
    <property type="entry name" value="Zinc finger AN1-type containing 6"/>
    <property type="match status" value="1"/>
</dbReference>
<dbReference type="Proteomes" id="UP000237347">
    <property type="component" value="Unassembled WGS sequence"/>
</dbReference>
<evidence type="ECO:0000313" key="8">
    <source>
        <dbReference type="Proteomes" id="UP000237347"/>
    </source>
</evidence>
<evidence type="ECO:0000256" key="4">
    <source>
        <dbReference type="ARBA" id="ARBA00022833"/>
    </source>
</evidence>
<name>A0AAW0IZN6_QUESU</name>
<evidence type="ECO:0000256" key="2">
    <source>
        <dbReference type="ARBA" id="ARBA00022723"/>
    </source>
</evidence>
<gene>
    <name evidence="7" type="primary">SAP6_3</name>
    <name evidence="7" type="ORF">CFP56_039915</name>
</gene>
<dbReference type="PANTHER" id="PTHR10634:SF149">
    <property type="entry name" value="AN1-TYPE DOMAIN-CONTAINING PROTEIN-RELATED"/>
    <property type="match status" value="1"/>
</dbReference>
<comment type="caution">
    <text evidence="7">The sequence shown here is derived from an EMBL/GenBank/DDBJ whole genome shotgun (WGS) entry which is preliminary data.</text>
</comment>
<proteinExistence type="predicted"/>
<evidence type="ECO:0000256" key="3">
    <source>
        <dbReference type="ARBA" id="ARBA00022771"/>
    </source>
</evidence>
<dbReference type="PANTHER" id="PTHR10634">
    <property type="entry name" value="AN1-TYPE ZINC FINGER PROTEIN"/>
    <property type="match status" value="1"/>
</dbReference>
<comment type="function">
    <text evidence="1">May be involved in environmental stress response.</text>
</comment>
<keyword evidence="8" id="KW-1185">Reference proteome</keyword>
<dbReference type="InterPro" id="IPR050652">
    <property type="entry name" value="AN1_A20_ZnFinger"/>
</dbReference>
<keyword evidence="4" id="KW-0862">Zinc</keyword>
<dbReference type="SUPFAM" id="SSF118310">
    <property type="entry name" value="AN1-like Zinc finger"/>
    <property type="match status" value="1"/>
</dbReference>
<protein>
    <submittedName>
        <fullName evidence="7">Zinc finger a20 and an1 domain-containing stress-associated protein 6</fullName>
    </submittedName>
</protein>
<dbReference type="AlphaFoldDB" id="A0AAW0IZN6"/>
<dbReference type="Gene3D" id="4.10.1110.10">
    <property type="entry name" value="AN1-like Zinc finger"/>
    <property type="match status" value="1"/>
</dbReference>
<dbReference type="EMBL" id="PKMF04000770">
    <property type="protein sequence ID" value="KAK7819673.1"/>
    <property type="molecule type" value="Genomic_DNA"/>
</dbReference>
<dbReference type="Pfam" id="PF01428">
    <property type="entry name" value="zf-AN1"/>
    <property type="match status" value="1"/>
</dbReference>
<evidence type="ECO:0000256" key="5">
    <source>
        <dbReference type="PROSITE-ProRule" id="PRU00449"/>
    </source>
</evidence>
<dbReference type="GO" id="GO:0008270">
    <property type="term" value="F:zinc ion binding"/>
    <property type="evidence" value="ECO:0007669"/>
    <property type="project" value="UniProtKB-KW"/>
</dbReference>
<accession>A0AAW0IZN6</accession>
<sequence>MSNKKDEEEKAKESSPTRCRACKKSVGIIGIKCKCGNIFCAVHRYSDKHNCSYDYRAAARAAIAKANPVVKAKKIDKI</sequence>
<evidence type="ECO:0000313" key="7">
    <source>
        <dbReference type="EMBL" id="KAK7819673.1"/>
    </source>
</evidence>
<dbReference type="PROSITE" id="PS51039">
    <property type="entry name" value="ZF_AN1"/>
    <property type="match status" value="1"/>
</dbReference>
<evidence type="ECO:0000256" key="1">
    <source>
        <dbReference type="ARBA" id="ARBA00003732"/>
    </source>
</evidence>
<dbReference type="Gramene" id="rna-CFP56_34636">
    <property type="protein sequence ID" value="cds-POF08561.1"/>
    <property type="gene ID" value="gene-CFP56_34636"/>
</dbReference>
<dbReference type="InterPro" id="IPR000058">
    <property type="entry name" value="Znf_AN1"/>
</dbReference>
<reference evidence="7 8" key="1">
    <citation type="journal article" date="2018" name="Sci. Data">
        <title>The draft genome sequence of cork oak.</title>
        <authorList>
            <person name="Ramos A.M."/>
            <person name="Usie A."/>
            <person name="Barbosa P."/>
            <person name="Barros P.M."/>
            <person name="Capote T."/>
            <person name="Chaves I."/>
            <person name="Simoes F."/>
            <person name="Abreu I."/>
            <person name="Carrasquinho I."/>
            <person name="Faro C."/>
            <person name="Guimaraes J.B."/>
            <person name="Mendonca D."/>
            <person name="Nobrega F."/>
            <person name="Rodrigues L."/>
            <person name="Saibo N.J.M."/>
            <person name="Varela M.C."/>
            <person name="Egas C."/>
            <person name="Matos J."/>
            <person name="Miguel C.M."/>
            <person name="Oliveira M.M."/>
            <person name="Ricardo C.P."/>
            <person name="Goncalves S."/>
        </authorList>
    </citation>
    <scope>NUCLEOTIDE SEQUENCE [LARGE SCALE GENOMIC DNA]</scope>
    <source>
        <strain evidence="8">cv. HL8</strain>
    </source>
</reference>
<feature type="domain" description="AN1-type" evidence="6">
    <location>
        <begin position="13"/>
        <end position="59"/>
    </location>
</feature>
<keyword evidence="2" id="KW-0479">Metal-binding</keyword>
<organism evidence="7 8">
    <name type="scientific">Quercus suber</name>
    <name type="common">Cork oak</name>
    <dbReference type="NCBI Taxonomy" id="58331"/>
    <lineage>
        <taxon>Eukaryota</taxon>
        <taxon>Viridiplantae</taxon>
        <taxon>Streptophyta</taxon>
        <taxon>Embryophyta</taxon>
        <taxon>Tracheophyta</taxon>
        <taxon>Spermatophyta</taxon>
        <taxon>Magnoliopsida</taxon>
        <taxon>eudicotyledons</taxon>
        <taxon>Gunneridae</taxon>
        <taxon>Pentapetalae</taxon>
        <taxon>rosids</taxon>
        <taxon>fabids</taxon>
        <taxon>Fagales</taxon>
        <taxon>Fagaceae</taxon>
        <taxon>Quercus</taxon>
    </lineage>
</organism>
<dbReference type="SMART" id="SM00154">
    <property type="entry name" value="ZnF_AN1"/>
    <property type="match status" value="1"/>
</dbReference>
<keyword evidence="3 5" id="KW-0863">Zinc-finger</keyword>
<evidence type="ECO:0000259" key="6">
    <source>
        <dbReference type="PROSITE" id="PS51039"/>
    </source>
</evidence>